<organism evidence="2 3">
    <name type="scientific">Panicum virgatum</name>
    <name type="common">Blackwell switchgrass</name>
    <dbReference type="NCBI Taxonomy" id="38727"/>
    <lineage>
        <taxon>Eukaryota</taxon>
        <taxon>Viridiplantae</taxon>
        <taxon>Streptophyta</taxon>
        <taxon>Embryophyta</taxon>
        <taxon>Tracheophyta</taxon>
        <taxon>Spermatophyta</taxon>
        <taxon>Magnoliopsida</taxon>
        <taxon>Liliopsida</taxon>
        <taxon>Poales</taxon>
        <taxon>Poaceae</taxon>
        <taxon>PACMAD clade</taxon>
        <taxon>Panicoideae</taxon>
        <taxon>Panicodae</taxon>
        <taxon>Paniceae</taxon>
        <taxon>Panicinae</taxon>
        <taxon>Panicum</taxon>
        <taxon>Panicum sect. Hiantes</taxon>
    </lineage>
</organism>
<sequence>MRVAMFRPDGSPMRFEASSASRSRGRISAYEGESLLLIDCPQCKIPVVKLRSKKQESYGMVFYKCPNNFPDDDTCGYYWWEGAYVKYLRTRRMKDLEMAEEHEIGEQKLMEMRQQLCELKNQMEELKQMCQGKSFVVSNAILASVCVGVVFGLILGKVWK</sequence>
<proteinExistence type="predicted"/>
<dbReference type="OrthoDB" id="695870at2759"/>
<feature type="transmembrane region" description="Helical" evidence="1">
    <location>
        <begin position="135"/>
        <end position="155"/>
    </location>
</feature>
<reference evidence="2" key="1">
    <citation type="submission" date="2020-05" db="EMBL/GenBank/DDBJ databases">
        <title>WGS assembly of Panicum virgatum.</title>
        <authorList>
            <person name="Lovell J.T."/>
            <person name="Jenkins J."/>
            <person name="Shu S."/>
            <person name="Juenger T.E."/>
            <person name="Schmutz J."/>
        </authorList>
    </citation>
    <scope>NUCLEOTIDE SEQUENCE</scope>
    <source>
        <strain evidence="2">AP13</strain>
    </source>
</reference>
<name>A0A8T0QFG8_PANVG</name>
<evidence type="ECO:0000256" key="1">
    <source>
        <dbReference type="SAM" id="Phobius"/>
    </source>
</evidence>
<evidence type="ECO:0000313" key="2">
    <source>
        <dbReference type="EMBL" id="KAG2568934.1"/>
    </source>
</evidence>
<evidence type="ECO:0000313" key="3">
    <source>
        <dbReference type="Proteomes" id="UP000823388"/>
    </source>
</evidence>
<keyword evidence="3" id="KW-1185">Reference proteome</keyword>
<evidence type="ECO:0008006" key="4">
    <source>
        <dbReference type="Google" id="ProtNLM"/>
    </source>
</evidence>
<keyword evidence="1" id="KW-0472">Membrane</keyword>
<gene>
    <name evidence="2" type="ORF">PVAP13_7NG362900</name>
</gene>
<keyword evidence="1" id="KW-0812">Transmembrane</keyword>
<keyword evidence="1" id="KW-1133">Transmembrane helix</keyword>
<accession>A0A8T0QFG8</accession>
<dbReference type="EMBL" id="CM029050">
    <property type="protein sequence ID" value="KAG2568934.1"/>
    <property type="molecule type" value="Genomic_DNA"/>
</dbReference>
<protein>
    <recommendedName>
        <fullName evidence="4">Zinc finger GRF-type domain-containing protein</fullName>
    </recommendedName>
</protein>
<dbReference type="AlphaFoldDB" id="A0A8T0QFG8"/>
<comment type="caution">
    <text evidence="2">The sequence shown here is derived from an EMBL/GenBank/DDBJ whole genome shotgun (WGS) entry which is preliminary data.</text>
</comment>
<dbReference type="Proteomes" id="UP000823388">
    <property type="component" value="Chromosome 7N"/>
</dbReference>